<dbReference type="KEGG" id="smia:P344_01165"/>
<accession>W6AV78</accession>
<name>W6AV78_9MOLU</name>
<dbReference type="Proteomes" id="UP000019260">
    <property type="component" value="Chromosome"/>
</dbReference>
<reference evidence="1 2" key="1">
    <citation type="submission" date="2013-09" db="EMBL/GenBank/DDBJ databases">
        <title>Complete genome sequence of Spiroplasma mirum suckling mouse cataract agent.</title>
        <authorList>
            <person name="Landry C.A."/>
            <person name="Bastian F.O."/>
            <person name="Thune R.L."/>
        </authorList>
    </citation>
    <scope>NUCLEOTIDE SEQUENCE [LARGE SCALE GENOMIC DNA]</scope>
    <source>
        <strain evidence="1 2">SMCA</strain>
    </source>
</reference>
<evidence type="ECO:0000313" key="2">
    <source>
        <dbReference type="Proteomes" id="UP000019260"/>
    </source>
</evidence>
<proteinExistence type="predicted"/>
<sequence length="87" mass="9719">MTFIKSKFKHLLMGVTLLMFILMLDLGIGLSASGMVGMDLQKFINSVERSIDHYLPKGKVVLDSKGGAFKLAKDILKVPIKVMQFQF</sequence>
<dbReference type="PATRIC" id="fig|838561.3.peg.218"/>
<gene>
    <name evidence="1" type="ORF">P344_01165</name>
</gene>
<dbReference type="HOGENOM" id="CLU_2481734_0_0_14"/>
<protein>
    <submittedName>
        <fullName evidence="1">Uncharacterized protein</fullName>
    </submittedName>
</protein>
<keyword evidence="2" id="KW-1185">Reference proteome</keyword>
<dbReference type="AlphaFoldDB" id="W6AV78"/>
<dbReference type="STRING" id="838561.P344_01165"/>
<organism evidence="1 2">
    <name type="scientific">Spiroplasma mirum ATCC 29335</name>
    <dbReference type="NCBI Taxonomy" id="838561"/>
    <lineage>
        <taxon>Bacteria</taxon>
        <taxon>Bacillati</taxon>
        <taxon>Mycoplasmatota</taxon>
        <taxon>Mollicutes</taxon>
        <taxon>Entomoplasmatales</taxon>
        <taxon>Spiroplasmataceae</taxon>
        <taxon>Spiroplasma</taxon>
    </lineage>
</organism>
<evidence type="ECO:0000313" key="1">
    <source>
        <dbReference type="EMBL" id="AHI57599.1"/>
    </source>
</evidence>
<dbReference type="EMBL" id="CP006720">
    <property type="protein sequence ID" value="AHI57599.1"/>
    <property type="molecule type" value="Genomic_DNA"/>
</dbReference>